<feature type="compositionally biased region" description="Gly residues" evidence="1">
    <location>
        <begin position="659"/>
        <end position="674"/>
    </location>
</feature>
<feature type="compositionally biased region" description="Polar residues" evidence="1">
    <location>
        <begin position="1008"/>
        <end position="1019"/>
    </location>
</feature>
<feature type="compositionally biased region" description="Polar residues" evidence="1">
    <location>
        <begin position="712"/>
        <end position="732"/>
    </location>
</feature>
<dbReference type="Proteomes" id="UP001391051">
    <property type="component" value="Unassembled WGS sequence"/>
</dbReference>
<feature type="compositionally biased region" description="Low complexity" evidence="1">
    <location>
        <begin position="936"/>
        <end position="952"/>
    </location>
</feature>
<feature type="compositionally biased region" description="Low complexity" evidence="1">
    <location>
        <begin position="887"/>
        <end position="896"/>
    </location>
</feature>
<feature type="compositionally biased region" description="Low complexity" evidence="1">
    <location>
        <begin position="861"/>
        <end position="879"/>
    </location>
</feature>
<dbReference type="RefSeq" id="XP_066699732.1">
    <property type="nucleotide sequence ID" value="XM_066843620.1"/>
</dbReference>
<feature type="compositionally biased region" description="Basic and acidic residues" evidence="1">
    <location>
        <begin position="271"/>
        <end position="283"/>
    </location>
</feature>
<dbReference type="GeneID" id="92076682"/>
<organism evidence="2 3">
    <name type="scientific">Apiospora aurea</name>
    <dbReference type="NCBI Taxonomy" id="335848"/>
    <lineage>
        <taxon>Eukaryota</taxon>
        <taxon>Fungi</taxon>
        <taxon>Dikarya</taxon>
        <taxon>Ascomycota</taxon>
        <taxon>Pezizomycotina</taxon>
        <taxon>Sordariomycetes</taxon>
        <taxon>Xylariomycetidae</taxon>
        <taxon>Amphisphaeriales</taxon>
        <taxon>Apiosporaceae</taxon>
        <taxon>Apiospora</taxon>
    </lineage>
</organism>
<feature type="compositionally biased region" description="Low complexity" evidence="1">
    <location>
        <begin position="970"/>
        <end position="981"/>
    </location>
</feature>
<feature type="compositionally biased region" description="Basic residues" evidence="1">
    <location>
        <begin position="332"/>
        <end position="345"/>
    </location>
</feature>
<evidence type="ECO:0000313" key="2">
    <source>
        <dbReference type="EMBL" id="KAK7951670.1"/>
    </source>
</evidence>
<gene>
    <name evidence="2" type="ORF">PG986_007398</name>
</gene>
<feature type="compositionally biased region" description="Low complexity" evidence="1">
    <location>
        <begin position="813"/>
        <end position="825"/>
    </location>
</feature>
<dbReference type="EMBL" id="JAQQWE010000005">
    <property type="protein sequence ID" value="KAK7951670.1"/>
    <property type="molecule type" value="Genomic_DNA"/>
</dbReference>
<feature type="compositionally biased region" description="Basic residues" evidence="1">
    <location>
        <begin position="204"/>
        <end position="222"/>
    </location>
</feature>
<proteinExistence type="predicted"/>
<feature type="region of interest" description="Disordered" evidence="1">
    <location>
        <begin position="16"/>
        <end position="122"/>
    </location>
</feature>
<feature type="compositionally biased region" description="Basic and acidic residues" evidence="1">
    <location>
        <begin position="317"/>
        <end position="331"/>
    </location>
</feature>
<feature type="compositionally biased region" description="Basic and acidic residues" evidence="1">
    <location>
        <begin position="72"/>
        <end position="91"/>
    </location>
</feature>
<feature type="compositionally biased region" description="Basic and acidic residues" evidence="1">
    <location>
        <begin position="134"/>
        <end position="164"/>
    </location>
</feature>
<feature type="compositionally biased region" description="Low complexity" evidence="1">
    <location>
        <begin position="675"/>
        <end position="704"/>
    </location>
</feature>
<keyword evidence="3" id="KW-1185">Reference proteome</keyword>
<accession>A0ABR1QCG3</accession>
<evidence type="ECO:0000256" key="1">
    <source>
        <dbReference type="SAM" id="MobiDB-lite"/>
    </source>
</evidence>
<feature type="compositionally biased region" description="Polar residues" evidence="1">
    <location>
        <begin position="558"/>
        <end position="570"/>
    </location>
</feature>
<feature type="region of interest" description="Disordered" evidence="1">
    <location>
        <begin position="375"/>
        <end position="1028"/>
    </location>
</feature>
<protein>
    <submittedName>
        <fullName evidence="2">Uncharacterized protein</fullName>
    </submittedName>
</protein>
<name>A0ABR1QCG3_9PEZI</name>
<feature type="region of interest" description="Disordered" evidence="1">
    <location>
        <begin position="134"/>
        <end position="357"/>
    </location>
</feature>
<sequence length="1028" mass="109056">MRPRSRPNSFVEWMVGRNCLSETQRRRPPPPPEPRGPRKVATLHWSTDDESEEDTVSLTVPRARTPRRTRNVRFEDGLRPALKEPTDKFPEEPAEAPVQPPAESPEAETNATTESEHEVDPDCPCELCAASLESQKRKNATDIHAKHKAVKAERAKREAEEKAKRGTKSNKKNNQAHNDPETSVEPGPEASTSEAPSDSDDNRGKKKKGKQNQAPKKNKGKKNQNNSEETSEDAEASTTENETPTEGEPEAESEKEGNKAQNGKTKKQKNAKKDGGNGKDVQKGGKAQAKSNKRGDKQGAQAKDNAAEAPPEPAQDSTKDTAPRVPEEVFQKIRRSTKKRSKIPPHHPPPELRKPNLMLPIQSKVSHVEHVLETGADPEPNAFHDPQNGILRHYSGAAYGNPHSRLYPQRSYKESPPVGTPHPLNNPWYHGFQYDSHGNRLFQQDPGPRQPQYAQQGPMPMPPQQQPPTGMAPPHTSGPNQWFQGWGTAVVGGDKAGATPPQNDSPSVGAVQRKEKKKNVAFSARDASSGFGEPSAGSGRAAPSRDGGGGRKTAGAKDTNTLWANSSKSQGTGGRKTAGSVQKDADNNSVNFAGETVDSFLNRLKSNSSKHDSPQQPQGGNGGGGSVRNNSQNGNGYAGWNGQDNGFPAGPPAATGAGSNNGGWGGSNQWGGGQNNNNNNANMSGAPQGWNNNISPIPDNNNMNGGWPQDFNRGSNGQRNSAAGSNQQQQPGWGSIRSGSKKNESPMQFGNGSNQSNGPKMSPVPDTQPGQDWGGNDVSQGWGNNSNNNNQDWANGNGNNNNAGQDWGGGNSNQGVGQNQAWGTGSNDGGGGQNQDWGNTSNRGGPSTAWANGAGTGDFGGDANNDAGWGTGLDNDNNVIGGGNGSGRRSQNSHGSKGSKKSKNGSGGGSKRSWKQGDDNVGPASRQSGDIPGAWPSSNDQQQPSQRQSSSPNGGNVMDNNENGGDDFGDYGATNNNNNINSGGADWHDASAAQGTTYWEEEGRGTENVVQDWTGNNDTLKAGGSSWW</sequence>
<feature type="compositionally biased region" description="Polar residues" evidence="1">
    <location>
        <begin position="745"/>
        <end position="759"/>
    </location>
</feature>
<feature type="compositionally biased region" description="Low complexity" evidence="1">
    <location>
        <begin position="645"/>
        <end position="658"/>
    </location>
</feature>
<reference evidence="2 3" key="1">
    <citation type="submission" date="2023-01" db="EMBL/GenBank/DDBJ databases">
        <title>Analysis of 21 Apiospora genomes using comparative genomics revels a genus with tremendous synthesis potential of carbohydrate active enzymes and secondary metabolites.</title>
        <authorList>
            <person name="Sorensen T."/>
        </authorList>
    </citation>
    <scope>NUCLEOTIDE SEQUENCE [LARGE SCALE GENOMIC DNA]</scope>
    <source>
        <strain evidence="2 3">CBS 24483</strain>
    </source>
</reference>
<feature type="compositionally biased region" description="Low complexity" evidence="1">
    <location>
        <begin position="779"/>
        <end position="805"/>
    </location>
</feature>
<evidence type="ECO:0000313" key="3">
    <source>
        <dbReference type="Proteomes" id="UP001391051"/>
    </source>
</evidence>
<comment type="caution">
    <text evidence="2">The sequence shown here is derived from an EMBL/GenBank/DDBJ whole genome shotgun (WGS) entry which is preliminary data.</text>
</comment>